<reference evidence="2" key="1">
    <citation type="submission" date="2022-11" db="UniProtKB">
        <authorList>
            <consortium name="WormBaseParasite"/>
        </authorList>
    </citation>
    <scope>IDENTIFICATION</scope>
</reference>
<accession>A0AC34GHA4</accession>
<dbReference type="WBParaSite" id="ES5_v2.g29033.t1">
    <property type="protein sequence ID" value="ES5_v2.g29033.t1"/>
    <property type="gene ID" value="ES5_v2.g29033"/>
</dbReference>
<evidence type="ECO:0000313" key="1">
    <source>
        <dbReference type="Proteomes" id="UP000887579"/>
    </source>
</evidence>
<evidence type="ECO:0000313" key="2">
    <source>
        <dbReference type="WBParaSite" id="ES5_v2.g29033.t1"/>
    </source>
</evidence>
<proteinExistence type="predicted"/>
<protein>
    <submittedName>
        <fullName evidence="2">Uncharacterized protein</fullName>
    </submittedName>
</protein>
<name>A0AC34GHA4_9BILA</name>
<organism evidence="1 2">
    <name type="scientific">Panagrolaimus sp. ES5</name>
    <dbReference type="NCBI Taxonomy" id="591445"/>
    <lineage>
        <taxon>Eukaryota</taxon>
        <taxon>Metazoa</taxon>
        <taxon>Ecdysozoa</taxon>
        <taxon>Nematoda</taxon>
        <taxon>Chromadorea</taxon>
        <taxon>Rhabditida</taxon>
        <taxon>Tylenchina</taxon>
        <taxon>Panagrolaimomorpha</taxon>
        <taxon>Panagrolaimoidea</taxon>
        <taxon>Panagrolaimidae</taxon>
        <taxon>Panagrolaimus</taxon>
    </lineage>
</organism>
<sequence length="72" mass="7977">VPAFCQQQPGPFHIPSLDEILRQTKKSHLSELDDKIFNEKMSEFSCPDSGLGALSGPSHIDDWPSLAMLLPK</sequence>
<dbReference type="Proteomes" id="UP000887579">
    <property type="component" value="Unplaced"/>
</dbReference>